<keyword evidence="4" id="KW-1185">Reference proteome</keyword>
<sequence length="305" mass="34676">MKILVTGGAGFIGSHIVDELIKNGHEVVILDNLVTGNKNNINPKAEFVEGDITNKNLDEKIDFQDIDVVIHQAAQINVRKSVEDPIYDGDVNVLGTLNILENMRRYDVKKIIYASSGGAVYGEPEYLPVDENHPIAPLSPYGLSKYCGEEYIKLYNRLYGIEYCILRYSNVYGERQDPRGEAGVISIFIDRILNNKNPIIFGDGNQTRDFVYVKDVARANLMALDWKNEIVNIGTGKETSVNELFKIIADELNYEDKPIYDKPREGEVRRIYLDIKKAEMLGWKPEVDLKEGIKRVVNWMKQMQG</sequence>
<dbReference type="OrthoDB" id="4907at2157"/>
<keyword evidence="3" id="KW-0413">Isomerase</keyword>
<dbReference type="RefSeq" id="WP_013799774.1">
    <property type="nucleotide sequence ID" value="NC_015562.1"/>
</dbReference>
<dbReference type="Gene3D" id="3.90.25.10">
    <property type="entry name" value="UDP-galactose 4-epimerase, domain 1"/>
    <property type="match status" value="1"/>
</dbReference>
<evidence type="ECO:0000256" key="1">
    <source>
        <dbReference type="ARBA" id="ARBA00007637"/>
    </source>
</evidence>
<dbReference type="GO" id="GO:0003978">
    <property type="term" value="F:UDP-glucose 4-epimerase activity"/>
    <property type="evidence" value="ECO:0007669"/>
    <property type="project" value="UniProtKB-EC"/>
</dbReference>
<dbReference type="Pfam" id="PF01370">
    <property type="entry name" value="Epimerase"/>
    <property type="match status" value="1"/>
</dbReference>
<proteinExistence type="inferred from homology"/>
<evidence type="ECO:0000313" key="3">
    <source>
        <dbReference type="EMBL" id="AEF97183.1"/>
    </source>
</evidence>
<protein>
    <submittedName>
        <fullName evidence="3">UDP-glucose 4-epimerase</fullName>
        <ecNumber evidence="3">5.1.3.2</ecNumber>
    </submittedName>
</protein>
<evidence type="ECO:0000313" key="4">
    <source>
        <dbReference type="Proteomes" id="UP000009227"/>
    </source>
</evidence>
<evidence type="ECO:0000259" key="2">
    <source>
        <dbReference type="Pfam" id="PF01370"/>
    </source>
</evidence>
<dbReference type="InterPro" id="IPR001509">
    <property type="entry name" value="Epimerase_deHydtase"/>
</dbReference>
<dbReference type="CDD" id="cd05256">
    <property type="entry name" value="UDP_AE_SDR_e"/>
    <property type="match status" value="1"/>
</dbReference>
<dbReference type="EC" id="5.1.3.2" evidence="3"/>
<dbReference type="AlphaFoldDB" id="F6BBH6"/>
<dbReference type="EMBL" id="CP002737">
    <property type="protein sequence ID" value="AEF97183.1"/>
    <property type="molecule type" value="Genomic_DNA"/>
</dbReference>
<dbReference type="KEGG" id="mig:Metig_1651"/>
<reference evidence="3 4" key="1">
    <citation type="submission" date="2011-05" db="EMBL/GenBank/DDBJ databases">
        <title>Complete sequence of Methanotorris igneus Kol 5.</title>
        <authorList>
            <consortium name="US DOE Joint Genome Institute"/>
            <person name="Lucas S."/>
            <person name="Han J."/>
            <person name="Lapidus A."/>
            <person name="Cheng J.-F."/>
            <person name="Goodwin L."/>
            <person name="Pitluck S."/>
            <person name="Peters L."/>
            <person name="Mikhailova N."/>
            <person name="Chertkov O."/>
            <person name="Han C."/>
            <person name="Tapia R."/>
            <person name="Land M."/>
            <person name="Hauser L."/>
            <person name="Kyrpides N."/>
            <person name="Ivanova N."/>
            <person name="Pagani I."/>
            <person name="Sieprawska-Lupa M."/>
            <person name="Whitman W."/>
            <person name="Woyke T."/>
        </authorList>
    </citation>
    <scope>NUCLEOTIDE SEQUENCE [LARGE SCALE GENOMIC DNA]</scope>
    <source>
        <strain evidence="4">DSM 5666 / JCM 11834 / Kol 5</strain>
    </source>
</reference>
<dbReference type="Gene3D" id="3.40.50.720">
    <property type="entry name" value="NAD(P)-binding Rossmann-like Domain"/>
    <property type="match status" value="1"/>
</dbReference>
<name>F6BBH6_METIK</name>
<comment type="similarity">
    <text evidence="1">Belongs to the NAD(P)-dependent epimerase/dehydratase family.</text>
</comment>
<dbReference type="PANTHER" id="PTHR43000">
    <property type="entry name" value="DTDP-D-GLUCOSE 4,6-DEHYDRATASE-RELATED"/>
    <property type="match status" value="1"/>
</dbReference>
<gene>
    <name evidence="3" type="ordered locus">Metig_1651</name>
</gene>
<dbReference type="SUPFAM" id="SSF51735">
    <property type="entry name" value="NAD(P)-binding Rossmann-fold domains"/>
    <property type="match status" value="1"/>
</dbReference>
<organism evidence="4">
    <name type="scientific">Methanotorris igneus (strain DSM 5666 / JCM 11834 / Kol 5)</name>
    <dbReference type="NCBI Taxonomy" id="880724"/>
    <lineage>
        <taxon>Archaea</taxon>
        <taxon>Methanobacteriati</taxon>
        <taxon>Methanobacteriota</taxon>
        <taxon>Methanomada group</taxon>
        <taxon>Methanococci</taxon>
        <taxon>Methanococcales</taxon>
        <taxon>Methanocaldococcaceae</taxon>
        <taxon>Methanotorris</taxon>
    </lineage>
</organism>
<dbReference type="GeneID" id="10644524"/>
<dbReference type="HOGENOM" id="CLU_007383_1_7_2"/>
<accession>F6BBH6</accession>
<feature type="domain" description="NAD-dependent epimerase/dehydratase" evidence="2">
    <location>
        <begin position="3"/>
        <end position="234"/>
    </location>
</feature>
<dbReference type="STRING" id="880724.Metig_1651"/>
<dbReference type="InterPro" id="IPR036291">
    <property type="entry name" value="NAD(P)-bd_dom_sf"/>
</dbReference>
<dbReference type="Proteomes" id="UP000009227">
    <property type="component" value="Chromosome"/>
</dbReference>